<dbReference type="CDD" id="cd00714">
    <property type="entry name" value="GFAT"/>
    <property type="match status" value="1"/>
</dbReference>
<dbReference type="Gene3D" id="3.60.20.10">
    <property type="entry name" value="Glutamine Phosphoribosylpyrophosphate, subunit 1, domain 1"/>
    <property type="match status" value="1"/>
</dbReference>
<dbReference type="SUPFAM" id="SSF56235">
    <property type="entry name" value="N-terminal nucleophile aminohydrolases (Ntn hydrolases)"/>
    <property type="match status" value="1"/>
</dbReference>
<dbReference type="GO" id="GO:0006002">
    <property type="term" value="P:fructose 6-phosphate metabolic process"/>
    <property type="evidence" value="ECO:0007669"/>
    <property type="project" value="TreeGrafter"/>
</dbReference>
<feature type="domain" description="SIS" evidence="8">
    <location>
        <begin position="390"/>
        <end position="529"/>
    </location>
</feature>
<feature type="domain" description="SIS" evidence="8">
    <location>
        <begin position="561"/>
        <end position="705"/>
    </location>
</feature>
<organism evidence="9 10">
    <name type="scientific">[Myrmecia] bisecta</name>
    <dbReference type="NCBI Taxonomy" id="41462"/>
    <lineage>
        <taxon>Eukaryota</taxon>
        <taxon>Viridiplantae</taxon>
        <taxon>Chlorophyta</taxon>
        <taxon>core chlorophytes</taxon>
        <taxon>Trebouxiophyceae</taxon>
        <taxon>Trebouxiales</taxon>
        <taxon>Trebouxiaceae</taxon>
        <taxon>Myrmecia</taxon>
    </lineage>
</organism>
<dbReference type="EC" id="2.6.1.16" evidence="2"/>
<dbReference type="SUPFAM" id="SSF53697">
    <property type="entry name" value="SIS domain"/>
    <property type="match status" value="1"/>
</dbReference>
<proteinExistence type="predicted"/>
<evidence type="ECO:0000256" key="5">
    <source>
        <dbReference type="ARBA" id="ARBA00022737"/>
    </source>
</evidence>
<dbReference type="PANTHER" id="PTHR10937">
    <property type="entry name" value="GLUCOSAMINE--FRUCTOSE-6-PHOSPHATE AMINOTRANSFERASE, ISOMERIZING"/>
    <property type="match status" value="1"/>
</dbReference>
<dbReference type="InterPro" id="IPR035466">
    <property type="entry name" value="GlmS/AgaS_SIS"/>
</dbReference>
<dbReference type="GO" id="GO:0006487">
    <property type="term" value="P:protein N-linked glycosylation"/>
    <property type="evidence" value="ECO:0007669"/>
    <property type="project" value="TreeGrafter"/>
</dbReference>
<name>A0AAW1QFF4_9CHLO</name>
<keyword evidence="6" id="KW-0315">Glutamine amidotransferase</keyword>
<dbReference type="NCBIfam" id="NF001484">
    <property type="entry name" value="PRK00331.1"/>
    <property type="match status" value="1"/>
</dbReference>
<dbReference type="InterPro" id="IPR047084">
    <property type="entry name" value="GFAT_N"/>
</dbReference>
<dbReference type="InterPro" id="IPR029055">
    <property type="entry name" value="Ntn_hydrolases_N"/>
</dbReference>
<evidence type="ECO:0000256" key="6">
    <source>
        <dbReference type="ARBA" id="ARBA00022962"/>
    </source>
</evidence>
<evidence type="ECO:0000259" key="8">
    <source>
        <dbReference type="PROSITE" id="PS51464"/>
    </source>
</evidence>
<keyword evidence="10" id="KW-1185">Reference proteome</keyword>
<evidence type="ECO:0000313" key="9">
    <source>
        <dbReference type="EMBL" id="KAK9819951.1"/>
    </source>
</evidence>
<keyword evidence="5" id="KW-0677">Repeat</keyword>
<keyword evidence="3" id="KW-0032">Aminotransferase</keyword>
<evidence type="ECO:0000256" key="1">
    <source>
        <dbReference type="ARBA" id="ARBA00001031"/>
    </source>
</evidence>
<dbReference type="Gene3D" id="3.40.50.10490">
    <property type="entry name" value="Glucose-6-phosphate isomerase like protein, domain 1"/>
    <property type="match status" value="2"/>
</dbReference>
<dbReference type="CDD" id="cd05009">
    <property type="entry name" value="SIS_GlmS_GlmD_2"/>
    <property type="match status" value="1"/>
</dbReference>
<dbReference type="GO" id="GO:0097367">
    <property type="term" value="F:carbohydrate derivative binding"/>
    <property type="evidence" value="ECO:0007669"/>
    <property type="project" value="InterPro"/>
</dbReference>
<dbReference type="InterPro" id="IPR001347">
    <property type="entry name" value="SIS_dom"/>
</dbReference>
<dbReference type="GO" id="GO:0004360">
    <property type="term" value="F:glutamine-fructose-6-phosphate transaminase (isomerizing) activity"/>
    <property type="evidence" value="ECO:0007669"/>
    <property type="project" value="UniProtKB-EC"/>
</dbReference>
<evidence type="ECO:0000256" key="2">
    <source>
        <dbReference type="ARBA" id="ARBA00012916"/>
    </source>
</evidence>
<dbReference type="EMBL" id="JALJOR010000003">
    <property type="protein sequence ID" value="KAK9819951.1"/>
    <property type="molecule type" value="Genomic_DNA"/>
</dbReference>
<dbReference type="GO" id="GO:0046349">
    <property type="term" value="P:amino sugar biosynthetic process"/>
    <property type="evidence" value="ECO:0007669"/>
    <property type="project" value="UniProtKB-ARBA"/>
</dbReference>
<keyword evidence="4" id="KW-0808">Transferase</keyword>
<evidence type="ECO:0000313" key="10">
    <source>
        <dbReference type="Proteomes" id="UP001489004"/>
    </source>
</evidence>
<dbReference type="InterPro" id="IPR046348">
    <property type="entry name" value="SIS_dom_sf"/>
</dbReference>
<reference evidence="9 10" key="1">
    <citation type="journal article" date="2024" name="Nat. Commun.">
        <title>Phylogenomics reveals the evolutionary origins of lichenization in chlorophyte algae.</title>
        <authorList>
            <person name="Puginier C."/>
            <person name="Libourel C."/>
            <person name="Otte J."/>
            <person name="Skaloud P."/>
            <person name="Haon M."/>
            <person name="Grisel S."/>
            <person name="Petersen M."/>
            <person name="Berrin J.G."/>
            <person name="Delaux P.M."/>
            <person name="Dal Grande F."/>
            <person name="Keller J."/>
        </authorList>
    </citation>
    <scope>NUCLEOTIDE SEQUENCE [LARGE SCALE GENOMIC DNA]</scope>
    <source>
        <strain evidence="9 10">SAG 2043</strain>
    </source>
</reference>
<dbReference type="AlphaFoldDB" id="A0AAW1QFF4"/>
<dbReference type="PANTHER" id="PTHR10937:SF0">
    <property type="entry name" value="GLUTAMINE--FRUCTOSE-6-PHOSPHATE TRANSAMINASE (ISOMERIZING)"/>
    <property type="match status" value="1"/>
</dbReference>
<comment type="catalytic activity">
    <reaction evidence="1">
        <text>D-fructose 6-phosphate + L-glutamine = D-glucosamine 6-phosphate + L-glutamate</text>
        <dbReference type="Rhea" id="RHEA:13237"/>
        <dbReference type="ChEBI" id="CHEBI:29985"/>
        <dbReference type="ChEBI" id="CHEBI:58359"/>
        <dbReference type="ChEBI" id="CHEBI:58725"/>
        <dbReference type="ChEBI" id="CHEBI:61527"/>
        <dbReference type="EC" id="2.6.1.16"/>
    </reaction>
</comment>
<evidence type="ECO:0000256" key="4">
    <source>
        <dbReference type="ARBA" id="ARBA00022679"/>
    </source>
</evidence>
<dbReference type="PROSITE" id="PS51464">
    <property type="entry name" value="SIS"/>
    <property type="match status" value="2"/>
</dbReference>
<dbReference type="PROSITE" id="PS51278">
    <property type="entry name" value="GATASE_TYPE_2"/>
    <property type="match status" value="1"/>
</dbReference>
<dbReference type="InterPro" id="IPR035490">
    <property type="entry name" value="GlmS/FrlB_SIS"/>
</dbReference>
<accession>A0AAW1QFF4</accession>
<dbReference type="GO" id="GO:0006047">
    <property type="term" value="P:UDP-N-acetylglucosamine metabolic process"/>
    <property type="evidence" value="ECO:0007669"/>
    <property type="project" value="TreeGrafter"/>
</dbReference>
<evidence type="ECO:0000259" key="7">
    <source>
        <dbReference type="PROSITE" id="PS51278"/>
    </source>
</evidence>
<dbReference type="Proteomes" id="UP001489004">
    <property type="component" value="Unassembled WGS sequence"/>
</dbReference>
<evidence type="ECO:0000256" key="3">
    <source>
        <dbReference type="ARBA" id="ARBA00022576"/>
    </source>
</evidence>
<feature type="domain" description="Glutamine amidotransferase type-2" evidence="7">
    <location>
        <begin position="2"/>
        <end position="305"/>
    </location>
</feature>
<dbReference type="InterPro" id="IPR017932">
    <property type="entry name" value="GATase_2_dom"/>
</dbReference>
<dbReference type="Pfam" id="PF13522">
    <property type="entry name" value="GATase_6"/>
    <property type="match status" value="1"/>
</dbReference>
<protein>
    <recommendedName>
        <fullName evidence="2">glutamine--fructose-6-phosphate transaminase (isomerizing)</fullName>
        <ecNumber evidence="2">2.6.1.16</ecNumber>
    </recommendedName>
</protein>
<comment type="caution">
    <text evidence="9">The sequence shown here is derived from an EMBL/GenBank/DDBJ whole genome shotgun (WGS) entry which is preliminary data.</text>
</comment>
<dbReference type="FunFam" id="3.40.50.10490:FF:000001">
    <property type="entry name" value="Glutamine--fructose-6-phosphate aminotransferase [isomerizing]"/>
    <property type="match status" value="1"/>
</dbReference>
<dbReference type="FunFam" id="3.40.50.10490:FF:000002">
    <property type="entry name" value="Glutamine--fructose-6-phosphate aminotransferase [isomerizing]"/>
    <property type="match status" value="1"/>
</dbReference>
<gene>
    <name evidence="9" type="ORF">WJX72_004305</name>
</gene>
<dbReference type="CDD" id="cd05008">
    <property type="entry name" value="SIS_GlmS_GlmD_1"/>
    <property type="match status" value="1"/>
</dbReference>
<dbReference type="Pfam" id="PF01380">
    <property type="entry name" value="SIS"/>
    <property type="match status" value="2"/>
</dbReference>
<sequence>MCGIFGYYNYNISRSRKAILEFLFTGLRRLEYRGYDSAGISIDSDTPLASQPASNGVSHHTTASGHSEACVGVGDAAIVVQDGCAEATCTPLVIKSAGKVDVLADLAYSELNNEAVDLERVLTSHAGIAHTRWATHGTPSARNSHPQVSDPNHEFVVVHNGIITNYKALKDFLVKQGETFESETDTEVIPKLCRYVYNNLTEPIHFSELVMEVMKHLEGTYGLLIKSVHYGGELVACKRGSPLILGIKETPSRKGARLSNVQDIHKSPSGEALECFLASDASAVVEHTKKVVVLEDNDVVHLCKGAYGIFNAKMTDRHMAVPRVLETLEMEVNHIMKGGYDHFMQKEIHEQPESLLQTMRGRVKFDRSPAKLGVDPYQERRVTLGGLTEHVSTIRFGRRIMLVACGTSYYACLACRQTIEELTDLPVTLELASDLMDRRCPIFRDDMCVFVSQSGETADTIQALEYAKERGALCIGITNTVGSAIARSTHCGVHINAGCEIGVASTKAYTSQMVTLTMVALALSEDSIAKRARRDEIIDSLGQLPEKVREVLLLDTEMRSLAQQLMKEESLLVFGRGYNFATALEAALKVKEVALMHSEGILAGEMKHGPLALVDENMPILVIATQDRMHAKMLSVVSQLRARNARLIIVCNKGDTGIADLVSERCRLIEVPQVVDCLQPVVNIVPLQLLSYHLTVLRGMNVDQPRNLAKSVTVTESDLPDIATTMSLMANGT</sequence>